<proteinExistence type="predicted"/>
<dbReference type="Gene3D" id="3.30.450.20">
    <property type="entry name" value="PAS domain"/>
    <property type="match status" value="2"/>
</dbReference>
<dbReference type="KEGG" id="gso:PH603_12105"/>
<dbReference type="PANTHER" id="PTHR43065">
    <property type="entry name" value="SENSOR HISTIDINE KINASE"/>
    <property type="match status" value="1"/>
</dbReference>
<evidence type="ECO:0000256" key="1">
    <source>
        <dbReference type="ARBA" id="ARBA00000085"/>
    </source>
</evidence>
<dbReference type="SUPFAM" id="SSF47384">
    <property type="entry name" value="Homodimeric domain of signal transducing histidine kinase"/>
    <property type="match status" value="1"/>
</dbReference>
<dbReference type="InterPro" id="IPR004358">
    <property type="entry name" value="Sig_transdc_His_kin-like_C"/>
</dbReference>
<dbReference type="GO" id="GO:0000155">
    <property type="term" value="F:phosphorelay sensor kinase activity"/>
    <property type="evidence" value="ECO:0007669"/>
    <property type="project" value="InterPro"/>
</dbReference>
<dbReference type="GO" id="GO:0006355">
    <property type="term" value="P:regulation of DNA-templated transcription"/>
    <property type="evidence" value="ECO:0007669"/>
    <property type="project" value="InterPro"/>
</dbReference>
<dbReference type="InterPro" id="IPR003594">
    <property type="entry name" value="HATPase_dom"/>
</dbReference>
<dbReference type="SUPFAM" id="SSF55874">
    <property type="entry name" value="ATPase domain of HSP90 chaperone/DNA topoisomerase II/histidine kinase"/>
    <property type="match status" value="1"/>
</dbReference>
<dbReference type="Proteomes" id="UP001217500">
    <property type="component" value="Chromosome"/>
</dbReference>
<dbReference type="Pfam" id="PF02518">
    <property type="entry name" value="HATPase_c"/>
    <property type="match status" value="1"/>
</dbReference>
<evidence type="ECO:0000256" key="7">
    <source>
        <dbReference type="ARBA" id="ARBA00022840"/>
    </source>
</evidence>
<dbReference type="CDD" id="cd00130">
    <property type="entry name" value="PAS"/>
    <property type="match status" value="1"/>
</dbReference>
<dbReference type="InterPro" id="IPR005467">
    <property type="entry name" value="His_kinase_dom"/>
</dbReference>
<dbReference type="EMBL" id="CP116805">
    <property type="protein sequence ID" value="WCL53279.1"/>
    <property type="molecule type" value="Genomic_DNA"/>
</dbReference>
<protein>
    <recommendedName>
        <fullName evidence="2">histidine kinase</fullName>
        <ecNumber evidence="2">2.7.13.3</ecNumber>
    </recommendedName>
</protein>
<dbReference type="GO" id="GO:0005524">
    <property type="term" value="F:ATP binding"/>
    <property type="evidence" value="ECO:0007669"/>
    <property type="project" value="UniProtKB-KW"/>
</dbReference>
<keyword evidence="11" id="KW-1185">Reference proteome</keyword>
<evidence type="ECO:0000256" key="2">
    <source>
        <dbReference type="ARBA" id="ARBA00012438"/>
    </source>
</evidence>
<feature type="domain" description="Histidine kinase" evidence="9">
    <location>
        <begin position="304"/>
        <end position="521"/>
    </location>
</feature>
<name>A0AAF0BJM4_9PROT</name>
<accession>A0AAF0BJM4</accession>
<dbReference type="SMART" id="SM00387">
    <property type="entry name" value="HATPase_c"/>
    <property type="match status" value="1"/>
</dbReference>
<dbReference type="NCBIfam" id="TIGR00229">
    <property type="entry name" value="sensory_box"/>
    <property type="match status" value="1"/>
</dbReference>
<keyword evidence="3" id="KW-0597">Phosphoprotein</keyword>
<dbReference type="InterPro" id="IPR036890">
    <property type="entry name" value="HATPase_C_sf"/>
</dbReference>
<keyword evidence="4" id="KW-0808">Transferase</keyword>
<evidence type="ECO:0000256" key="5">
    <source>
        <dbReference type="ARBA" id="ARBA00022741"/>
    </source>
</evidence>
<evidence type="ECO:0000259" key="9">
    <source>
        <dbReference type="PROSITE" id="PS50109"/>
    </source>
</evidence>
<dbReference type="PROSITE" id="PS50109">
    <property type="entry name" value="HIS_KIN"/>
    <property type="match status" value="1"/>
</dbReference>
<dbReference type="InterPro" id="IPR003661">
    <property type="entry name" value="HisK_dim/P_dom"/>
</dbReference>
<organism evidence="10 11">
    <name type="scientific">Gimibacter soli</name>
    <dbReference type="NCBI Taxonomy" id="3024400"/>
    <lineage>
        <taxon>Bacteria</taxon>
        <taxon>Pseudomonadati</taxon>
        <taxon>Pseudomonadota</taxon>
        <taxon>Alphaproteobacteria</taxon>
        <taxon>Kordiimonadales</taxon>
        <taxon>Temperatibacteraceae</taxon>
        <taxon>Gimibacter</taxon>
    </lineage>
</organism>
<dbReference type="SMART" id="SM00388">
    <property type="entry name" value="HisKA"/>
    <property type="match status" value="1"/>
</dbReference>
<dbReference type="PANTHER" id="PTHR43065:SF10">
    <property type="entry name" value="PEROXIDE STRESS-ACTIVATED HISTIDINE KINASE MAK3"/>
    <property type="match status" value="1"/>
</dbReference>
<reference evidence="10" key="1">
    <citation type="submission" date="2023-01" db="EMBL/GenBank/DDBJ databases">
        <title>The genome sequence of Kordiimonadaceae bacterium 6D33.</title>
        <authorList>
            <person name="Liu Y."/>
        </authorList>
    </citation>
    <scope>NUCLEOTIDE SEQUENCE</scope>
    <source>
        <strain evidence="10">6D33</strain>
    </source>
</reference>
<keyword evidence="7 10" id="KW-0067">ATP-binding</keyword>
<evidence type="ECO:0000256" key="3">
    <source>
        <dbReference type="ARBA" id="ARBA00022553"/>
    </source>
</evidence>
<keyword evidence="8" id="KW-0902">Two-component regulatory system</keyword>
<keyword evidence="5" id="KW-0547">Nucleotide-binding</keyword>
<dbReference type="InterPro" id="IPR000014">
    <property type="entry name" value="PAS"/>
</dbReference>
<dbReference type="AlphaFoldDB" id="A0AAF0BJM4"/>
<dbReference type="EC" id="2.7.13.3" evidence="2"/>
<dbReference type="SUPFAM" id="SSF55785">
    <property type="entry name" value="PYP-like sensor domain (PAS domain)"/>
    <property type="match status" value="2"/>
</dbReference>
<dbReference type="PRINTS" id="PR00344">
    <property type="entry name" value="BCTRLSENSOR"/>
</dbReference>
<dbReference type="CDD" id="cd00082">
    <property type="entry name" value="HisKA"/>
    <property type="match status" value="1"/>
</dbReference>
<sequence>MSASQGDILDLLHVAVLQRTRDGKVAGWNKAAEALFGWPAADTLHKAAHELIKLRPDSDNASLDEASAALDDTGQWQGNLIAETAGGEEIFVDAHWALAPDGSAVVETYRNITERRRTEMKLRLSEHRYHNLFQAMAASFWELDFSGVDDILRRIYRAGNTDFRKYFRDHPETAREMMRATRVVDVNGETVKLFGRDGNKEELLVNVDPFWPPQSEWDYLNGILSAVEGKLNYSVETKLRSIDGRIFDAHFTACYPPDTMGKGTLLIGVLDLTARNEAFAARDRMRADMAHAARVSMLGELAASIAHEVNQPLAAISTSAEAGLRWLNRPEPNVEEVRALTGRIVADARRAADIVARTRAMASGRPPAPEPLILNDVIKEAARFLQHEMTAHQTELSCKLTPETPQVKADRTQLQQVIINLAVNALQAIGQVPGRRGAVRIVTRPSETGEAEIRVEDNGPGIPADHLDKLFDSFFTTKERGMGMGLQVCRSIIEGCGGSISAGNGAMIGGAVFTIRLPALQA</sequence>
<comment type="catalytic activity">
    <reaction evidence="1">
        <text>ATP + protein L-histidine = ADP + protein N-phospho-L-histidine.</text>
        <dbReference type="EC" id="2.7.13.3"/>
    </reaction>
</comment>
<dbReference type="Pfam" id="PF00512">
    <property type="entry name" value="HisKA"/>
    <property type="match status" value="1"/>
</dbReference>
<dbReference type="Gene3D" id="3.30.565.10">
    <property type="entry name" value="Histidine kinase-like ATPase, C-terminal domain"/>
    <property type="match status" value="1"/>
</dbReference>
<dbReference type="InterPro" id="IPR035965">
    <property type="entry name" value="PAS-like_dom_sf"/>
</dbReference>
<evidence type="ECO:0000313" key="10">
    <source>
        <dbReference type="EMBL" id="WCL53279.1"/>
    </source>
</evidence>
<gene>
    <name evidence="10" type="ORF">PH603_12105</name>
</gene>
<dbReference type="RefSeq" id="WP_289502791.1">
    <property type="nucleotide sequence ID" value="NZ_CP116805.1"/>
</dbReference>
<evidence type="ECO:0000256" key="8">
    <source>
        <dbReference type="ARBA" id="ARBA00023012"/>
    </source>
</evidence>
<dbReference type="Pfam" id="PF00989">
    <property type="entry name" value="PAS"/>
    <property type="match status" value="1"/>
</dbReference>
<dbReference type="InterPro" id="IPR013767">
    <property type="entry name" value="PAS_fold"/>
</dbReference>
<evidence type="ECO:0000256" key="6">
    <source>
        <dbReference type="ARBA" id="ARBA00022777"/>
    </source>
</evidence>
<dbReference type="Gene3D" id="1.10.287.130">
    <property type="match status" value="1"/>
</dbReference>
<evidence type="ECO:0000256" key="4">
    <source>
        <dbReference type="ARBA" id="ARBA00022679"/>
    </source>
</evidence>
<dbReference type="InterPro" id="IPR036097">
    <property type="entry name" value="HisK_dim/P_sf"/>
</dbReference>
<evidence type="ECO:0000313" key="11">
    <source>
        <dbReference type="Proteomes" id="UP001217500"/>
    </source>
</evidence>
<keyword evidence="6" id="KW-0418">Kinase</keyword>